<organism evidence="1 2">
    <name type="scientific">Pedobacter africanus</name>
    <dbReference type="NCBI Taxonomy" id="151894"/>
    <lineage>
        <taxon>Bacteria</taxon>
        <taxon>Pseudomonadati</taxon>
        <taxon>Bacteroidota</taxon>
        <taxon>Sphingobacteriia</taxon>
        <taxon>Sphingobacteriales</taxon>
        <taxon>Sphingobacteriaceae</taxon>
        <taxon>Pedobacter</taxon>
    </lineage>
</organism>
<reference evidence="1" key="1">
    <citation type="submission" date="2023-07" db="EMBL/GenBank/DDBJ databases">
        <title>Sorghum-associated microbial communities from plants grown in Nebraska, USA.</title>
        <authorList>
            <person name="Schachtman D."/>
        </authorList>
    </citation>
    <scope>NUCLEOTIDE SEQUENCE</scope>
    <source>
        <strain evidence="1">2697</strain>
    </source>
</reference>
<protein>
    <submittedName>
        <fullName evidence="1">Uncharacterized protein</fullName>
    </submittedName>
</protein>
<proteinExistence type="predicted"/>
<name>A0ACC6L1Y1_9SPHI</name>
<sequence>MLKEAVTGNSRENYAIDFAKVILSIEWENSSASAFFRDDDKATIVVYNETKQNFVTFKDVAHRADRQAVQLPANFAGSAVHTWMGYLNAEGDAVSTSSYARDFIIT</sequence>
<keyword evidence="2" id="KW-1185">Reference proteome</keyword>
<dbReference type="EMBL" id="JAVDTF010000004">
    <property type="protein sequence ID" value="MDR6785509.1"/>
    <property type="molecule type" value="Genomic_DNA"/>
</dbReference>
<dbReference type="Proteomes" id="UP001246858">
    <property type="component" value="Unassembled WGS sequence"/>
</dbReference>
<accession>A0ACC6L1Y1</accession>
<evidence type="ECO:0000313" key="2">
    <source>
        <dbReference type="Proteomes" id="UP001246858"/>
    </source>
</evidence>
<gene>
    <name evidence="1" type="ORF">J2X78_004094</name>
</gene>
<comment type="caution">
    <text evidence="1">The sequence shown here is derived from an EMBL/GenBank/DDBJ whole genome shotgun (WGS) entry which is preliminary data.</text>
</comment>
<evidence type="ECO:0000313" key="1">
    <source>
        <dbReference type="EMBL" id="MDR6785509.1"/>
    </source>
</evidence>